<proteinExistence type="predicted"/>
<evidence type="ECO:0000313" key="2">
    <source>
        <dbReference type="EMBL" id="VEL21625.1"/>
    </source>
</evidence>
<keyword evidence="3" id="KW-1185">Reference proteome</keyword>
<accession>A0A448WW63</accession>
<name>A0A448WW63_9PLAT</name>
<reference evidence="2" key="1">
    <citation type="submission" date="2018-11" db="EMBL/GenBank/DDBJ databases">
        <authorList>
            <consortium name="Pathogen Informatics"/>
        </authorList>
    </citation>
    <scope>NUCLEOTIDE SEQUENCE</scope>
</reference>
<evidence type="ECO:0000313" key="3">
    <source>
        <dbReference type="Proteomes" id="UP000784294"/>
    </source>
</evidence>
<dbReference type="AlphaFoldDB" id="A0A448WW63"/>
<feature type="transmembrane region" description="Helical" evidence="1">
    <location>
        <begin position="35"/>
        <end position="63"/>
    </location>
</feature>
<comment type="caution">
    <text evidence="2">The sequence shown here is derived from an EMBL/GenBank/DDBJ whole genome shotgun (WGS) entry which is preliminary data.</text>
</comment>
<protein>
    <submittedName>
        <fullName evidence="2">Uncharacterized protein</fullName>
    </submittedName>
</protein>
<dbReference type="EMBL" id="CAAALY010052241">
    <property type="protein sequence ID" value="VEL21625.1"/>
    <property type="molecule type" value="Genomic_DNA"/>
</dbReference>
<feature type="transmembrane region" description="Helical" evidence="1">
    <location>
        <begin position="175"/>
        <end position="194"/>
    </location>
</feature>
<keyword evidence="1" id="KW-0812">Transmembrane</keyword>
<organism evidence="2 3">
    <name type="scientific">Protopolystoma xenopodis</name>
    <dbReference type="NCBI Taxonomy" id="117903"/>
    <lineage>
        <taxon>Eukaryota</taxon>
        <taxon>Metazoa</taxon>
        <taxon>Spiralia</taxon>
        <taxon>Lophotrochozoa</taxon>
        <taxon>Platyhelminthes</taxon>
        <taxon>Monogenea</taxon>
        <taxon>Polyopisthocotylea</taxon>
        <taxon>Polystomatidea</taxon>
        <taxon>Polystomatidae</taxon>
        <taxon>Protopolystoma</taxon>
    </lineage>
</organism>
<gene>
    <name evidence="2" type="ORF">PXEA_LOCUS15065</name>
</gene>
<sequence length="204" mass="22168">MAGHWEICDIDMGSLMAQEGVAVYLAFSSFPLPRYLLLLPLIIVILFFLPPILFLFIIIIIVLSTSSFQQPPSTLILSPPPPPPPVRFPLYHTTASSCHVLPISLSAHGHDSSPQASANLSVCPSLNLALHRPVRSTSSSHSLRLVSYSPRPTYASLFSTISCSSSLFISTLLRFAIYCSFLGRTVVGGVWGAIKACFNKHDKG</sequence>
<evidence type="ECO:0000256" key="1">
    <source>
        <dbReference type="SAM" id="Phobius"/>
    </source>
</evidence>
<dbReference type="Proteomes" id="UP000784294">
    <property type="component" value="Unassembled WGS sequence"/>
</dbReference>
<keyword evidence="1" id="KW-1133">Transmembrane helix</keyword>
<keyword evidence="1" id="KW-0472">Membrane</keyword>